<dbReference type="STRING" id="1479485.DA73_0240670"/>
<dbReference type="Gene3D" id="3.30.450.40">
    <property type="match status" value="1"/>
</dbReference>
<comment type="similarity">
    <text evidence="2">In the N-terminal section; belongs to the phytochrome family.</text>
</comment>
<dbReference type="PROSITE" id="PS50110">
    <property type="entry name" value="RESPONSE_REGULATORY"/>
    <property type="match status" value="1"/>
</dbReference>
<dbReference type="InterPro" id="IPR036097">
    <property type="entry name" value="HisK_dim/P_sf"/>
</dbReference>
<dbReference type="PROSITE" id="PS50109">
    <property type="entry name" value="HIS_KIN"/>
    <property type="match status" value="1"/>
</dbReference>
<dbReference type="SMART" id="SM00387">
    <property type="entry name" value="HATPase_c"/>
    <property type="match status" value="1"/>
</dbReference>
<dbReference type="PANTHER" id="PTHR43547">
    <property type="entry name" value="TWO-COMPONENT HISTIDINE KINASE"/>
    <property type="match status" value="1"/>
</dbReference>
<organism evidence="14">
    <name type="scientific">Tolypothrix bouteillei VB521301</name>
    <dbReference type="NCBI Taxonomy" id="1479485"/>
    <lineage>
        <taxon>Bacteria</taxon>
        <taxon>Bacillati</taxon>
        <taxon>Cyanobacteriota</taxon>
        <taxon>Cyanophyceae</taxon>
        <taxon>Nostocales</taxon>
        <taxon>Tolypothrichaceae</taxon>
        <taxon>Tolypothrix</taxon>
    </lineage>
</organism>
<dbReference type="Gene3D" id="1.10.287.130">
    <property type="match status" value="1"/>
</dbReference>
<feature type="domain" description="Histidine kinase" evidence="11">
    <location>
        <begin position="360"/>
        <end position="576"/>
    </location>
</feature>
<protein>
    <recommendedName>
        <fullName evidence="3">histidine kinase</fullName>
        <ecNumber evidence="3">2.7.13.3</ecNumber>
    </recommendedName>
</protein>
<evidence type="ECO:0000259" key="10">
    <source>
        <dbReference type="PROSITE" id="PS50046"/>
    </source>
</evidence>
<dbReference type="FunFam" id="3.30.565.10:FF:000006">
    <property type="entry name" value="Sensor histidine kinase WalK"/>
    <property type="match status" value="1"/>
</dbReference>
<dbReference type="PROSITE" id="PS50046">
    <property type="entry name" value="PHYTOCHROME_2"/>
    <property type="match status" value="1"/>
</dbReference>
<dbReference type="Pfam" id="PF02518">
    <property type="entry name" value="HATPase_c"/>
    <property type="match status" value="1"/>
</dbReference>
<comment type="function">
    <text evidence="8">Photoreceptor which exists in two forms that are reversibly interconvertible by light: the R form that absorbs maximally in the red region of the spectrum and the FR form that absorbs maximally in the far-red region.</text>
</comment>
<comment type="catalytic activity">
    <reaction evidence="1">
        <text>ATP + protein L-histidine = ADP + protein N-phospho-L-histidine.</text>
        <dbReference type="EC" id="2.7.13.3"/>
    </reaction>
</comment>
<keyword evidence="4 9" id="KW-0597">Phosphoprotein</keyword>
<dbReference type="CDD" id="cd00082">
    <property type="entry name" value="HisKA"/>
    <property type="match status" value="1"/>
</dbReference>
<dbReference type="InterPro" id="IPR003661">
    <property type="entry name" value="HisK_dim/P_dom"/>
</dbReference>
<evidence type="ECO:0000259" key="12">
    <source>
        <dbReference type="PROSITE" id="PS50110"/>
    </source>
</evidence>
<reference evidence="13" key="2">
    <citation type="submission" date="2019-11" db="EMBL/GenBank/DDBJ databases">
        <title>Improved Assembly of Tolypothrix boutellei genome.</title>
        <authorList>
            <person name="Sarangi A.N."/>
            <person name="Mukherjee M."/>
            <person name="Ghosh S."/>
            <person name="Singh D."/>
            <person name="Das A."/>
            <person name="Kant S."/>
            <person name="Prusty A."/>
            <person name="Tripathy S."/>
        </authorList>
    </citation>
    <scope>NUCLEOTIDE SEQUENCE</scope>
    <source>
        <strain evidence="13">VB521301</strain>
    </source>
</reference>
<sequence length="577" mass="65101">MPNSSKLLIIDDCAEDRRIYRRYLLKDPHQSYEILEADSARDGLALSQTMFCDVILLDFCLPDLSGLEILDKLKQEKFEVAPSVIVLSGHGSEEVAAQAIKKGAQDYLVKQRLKPDALQSAVRNAIKRSHSQSQLNKTRERQRLVATTALRIRQSLNLEQILTTTVAEVQQLFQCDRVTIYQFFPQTDSTKVEQFVELCMQEPCLWQEFFENGNLEYQQAIAKVCETGSNLNCRHLFNCQTLDSPSNSQSTCTENFLKLQNQETETGGSVSSQNRYDASTWVIPITLNFPEEPSPKLWGLLVTHHCKGKQQWQNSEIAILKELTVHLALAIQQAEKLSQTEADLAKEKKLNAFKSQIITTVSYEYRTPLAAILAAASTLKQYKNRLDEFKQQKFLQTIEQKARHMTQLVDDLFLFQKFELSQAKFKLQTIDLVHFFSDLIAEQRHKASDRHQLIFHQTSEPKGFLGDGVLLRQIFASLICNAIKYSPDGGHIEISLIDRDSQVIVCVKDEGVGVPIEERENLFQPFCRGSNVETIPGTGLGLAIAKACVELHGGQIVLDSQLGQGTQVTVTLPKLGK</sequence>
<dbReference type="Pfam" id="PF01590">
    <property type="entry name" value="GAF"/>
    <property type="match status" value="1"/>
</dbReference>
<dbReference type="InterPro" id="IPR011006">
    <property type="entry name" value="CheY-like_superfamily"/>
</dbReference>
<feature type="domain" description="Phytochrome chromophore attachment site" evidence="10">
    <location>
        <begin position="157"/>
        <end position="326"/>
    </location>
</feature>
<dbReference type="PANTHER" id="PTHR43547:SF2">
    <property type="entry name" value="HYBRID SIGNAL TRANSDUCTION HISTIDINE KINASE C"/>
    <property type="match status" value="1"/>
</dbReference>
<keyword evidence="6 14" id="KW-0418">Kinase</keyword>
<keyword evidence="15" id="KW-1185">Reference proteome</keyword>
<accession>A0A0C1R4Y7</accession>
<dbReference type="InterPro" id="IPR003018">
    <property type="entry name" value="GAF"/>
</dbReference>
<evidence type="ECO:0000259" key="11">
    <source>
        <dbReference type="PROSITE" id="PS50109"/>
    </source>
</evidence>
<gene>
    <name evidence="14" type="ORF">DA73_0240670</name>
    <name evidence="13" type="ORF">DA73_0400029300</name>
</gene>
<dbReference type="InterPro" id="IPR003594">
    <property type="entry name" value="HATPase_dom"/>
</dbReference>
<dbReference type="OrthoDB" id="437650at2"/>
<dbReference type="InterPro" id="IPR005467">
    <property type="entry name" value="His_kinase_dom"/>
</dbReference>
<dbReference type="EMBL" id="JHEG02000059">
    <property type="protein sequence ID" value="KIE07410.1"/>
    <property type="molecule type" value="Genomic_DNA"/>
</dbReference>
<comment type="caution">
    <text evidence="14">The sequence shown here is derived from an EMBL/GenBank/DDBJ whole genome shotgun (WGS) entry which is preliminary data.</text>
</comment>
<dbReference type="SUPFAM" id="SSF55781">
    <property type="entry name" value="GAF domain-like"/>
    <property type="match status" value="1"/>
</dbReference>
<reference evidence="14" key="1">
    <citation type="journal article" date="2015" name="Genome Announc.">
        <title>Draft Genome Sequence of Tolypothrix boutellei Strain VB521301.</title>
        <authorList>
            <person name="Chandrababunaidu M.M."/>
            <person name="Singh D."/>
            <person name="Sen D."/>
            <person name="Bhan S."/>
            <person name="Das S."/>
            <person name="Gupta A."/>
            <person name="Adhikary S.P."/>
            <person name="Tripathy S."/>
        </authorList>
    </citation>
    <scope>NUCLEOTIDE SEQUENCE</scope>
    <source>
        <strain evidence="14">VB521301</strain>
    </source>
</reference>
<dbReference type="SUPFAM" id="SSF55874">
    <property type="entry name" value="ATPase domain of HSP90 chaperone/DNA topoisomerase II/histidine kinase"/>
    <property type="match status" value="1"/>
</dbReference>
<dbReference type="EMBL" id="JHEG04000001">
    <property type="protein sequence ID" value="KAF3889120.1"/>
    <property type="molecule type" value="Genomic_DNA"/>
</dbReference>
<evidence type="ECO:0000256" key="6">
    <source>
        <dbReference type="ARBA" id="ARBA00022777"/>
    </source>
</evidence>
<dbReference type="PRINTS" id="PR00344">
    <property type="entry name" value="BCTRLSENSOR"/>
</dbReference>
<evidence type="ECO:0000256" key="7">
    <source>
        <dbReference type="ARBA" id="ARBA00023012"/>
    </source>
</evidence>
<evidence type="ECO:0000256" key="3">
    <source>
        <dbReference type="ARBA" id="ARBA00012438"/>
    </source>
</evidence>
<keyword evidence="7" id="KW-0902">Two-component regulatory system</keyword>
<dbReference type="AlphaFoldDB" id="A0A0C1R4Y7"/>
<keyword evidence="5" id="KW-0808">Transferase</keyword>
<dbReference type="InterPro" id="IPR016132">
    <property type="entry name" value="Phyto_chromo_attachment"/>
</dbReference>
<feature type="modified residue" description="4-aspartylphosphate" evidence="9">
    <location>
        <position position="58"/>
    </location>
</feature>
<dbReference type="SUPFAM" id="SSF52172">
    <property type="entry name" value="CheY-like"/>
    <property type="match status" value="1"/>
</dbReference>
<dbReference type="SMART" id="SM00065">
    <property type="entry name" value="GAF"/>
    <property type="match status" value="1"/>
</dbReference>
<evidence type="ECO:0000256" key="2">
    <source>
        <dbReference type="ARBA" id="ARBA00006402"/>
    </source>
</evidence>
<dbReference type="RefSeq" id="WP_038074913.1">
    <property type="nucleotide sequence ID" value="NZ_JHEG04000001.1"/>
</dbReference>
<dbReference type="CDD" id="cd00075">
    <property type="entry name" value="HATPase"/>
    <property type="match status" value="1"/>
</dbReference>
<dbReference type="InterPro" id="IPR029016">
    <property type="entry name" value="GAF-like_dom_sf"/>
</dbReference>
<evidence type="ECO:0000313" key="13">
    <source>
        <dbReference type="EMBL" id="KAF3889120.1"/>
    </source>
</evidence>
<proteinExistence type="inferred from homology"/>
<dbReference type="SMART" id="SM00448">
    <property type="entry name" value="REC"/>
    <property type="match status" value="1"/>
</dbReference>
<dbReference type="SMART" id="SM00388">
    <property type="entry name" value="HisKA"/>
    <property type="match status" value="1"/>
</dbReference>
<dbReference type="GO" id="GO:0000155">
    <property type="term" value="F:phosphorelay sensor kinase activity"/>
    <property type="evidence" value="ECO:0007669"/>
    <property type="project" value="InterPro"/>
</dbReference>
<dbReference type="Pfam" id="PF00512">
    <property type="entry name" value="HisKA"/>
    <property type="match status" value="1"/>
</dbReference>
<feature type="domain" description="Response regulatory" evidence="12">
    <location>
        <begin position="6"/>
        <end position="125"/>
    </location>
</feature>
<evidence type="ECO:0000313" key="15">
    <source>
        <dbReference type="Proteomes" id="UP000029738"/>
    </source>
</evidence>
<dbReference type="Gene3D" id="3.30.565.10">
    <property type="entry name" value="Histidine kinase-like ATPase, C-terminal domain"/>
    <property type="match status" value="1"/>
</dbReference>
<dbReference type="InterPro" id="IPR001789">
    <property type="entry name" value="Sig_transdc_resp-reg_receiver"/>
</dbReference>
<evidence type="ECO:0000256" key="5">
    <source>
        <dbReference type="ARBA" id="ARBA00022679"/>
    </source>
</evidence>
<evidence type="ECO:0000256" key="9">
    <source>
        <dbReference type="PROSITE-ProRule" id="PRU00169"/>
    </source>
</evidence>
<dbReference type="Gene3D" id="3.40.50.2300">
    <property type="match status" value="1"/>
</dbReference>
<dbReference type="InterPro" id="IPR036890">
    <property type="entry name" value="HATPase_C_sf"/>
</dbReference>
<evidence type="ECO:0000256" key="4">
    <source>
        <dbReference type="ARBA" id="ARBA00022553"/>
    </source>
</evidence>
<dbReference type="CDD" id="cd00156">
    <property type="entry name" value="REC"/>
    <property type="match status" value="1"/>
</dbReference>
<dbReference type="EC" id="2.7.13.3" evidence="3"/>
<dbReference type="Proteomes" id="UP000029738">
    <property type="component" value="Unassembled WGS sequence"/>
</dbReference>
<name>A0A0C1R4Y7_9CYAN</name>
<dbReference type="Pfam" id="PF00072">
    <property type="entry name" value="Response_reg"/>
    <property type="match status" value="1"/>
</dbReference>
<dbReference type="SUPFAM" id="SSF47384">
    <property type="entry name" value="Homodimeric domain of signal transducing histidine kinase"/>
    <property type="match status" value="1"/>
</dbReference>
<evidence type="ECO:0000256" key="1">
    <source>
        <dbReference type="ARBA" id="ARBA00000085"/>
    </source>
</evidence>
<evidence type="ECO:0000313" key="14">
    <source>
        <dbReference type="EMBL" id="KIE07410.1"/>
    </source>
</evidence>
<evidence type="ECO:0000256" key="8">
    <source>
        <dbReference type="ARBA" id="ARBA00055745"/>
    </source>
</evidence>
<dbReference type="InterPro" id="IPR004358">
    <property type="entry name" value="Sig_transdc_His_kin-like_C"/>
</dbReference>